<dbReference type="Gene3D" id="1.10.10.10">
    <property type="entry name" value="Winged helix-like DNA-binding domain superfamily/Winged helix DNA-binding domain"/>
    <property type="match status" value="1"/>
</dbReference>
<proteinExistence type="predicted"/>
<protein>
    <submittedName>
        <fullName evidence="1">ArsR family transcriptional regulator</fullName>
    </submittedName>
</protein>
<accession>A0ABV5V8Q4</accession>
<name>A0ABV5V8Q4_9ACTN</name>
<dbReference type="EMBL" id="JBHMAR010000002">
    <property type="protein sequence ID" value="MFB9734196.1"/>
    <property type="molecule type" value="Genomic_DNA"/>
</dbReference>
<sequence>MLRTPVAGRRLEILERLKEPEIHFPGGCGTDGVGADTVAAALGVPSRVAETDLTLLAGIGLLRARRSGDRVLYRRDDMRIAEVAGMFEKGW</sequence>
<gene>
    <name evidence="1" type="ORF">ACFFRO_03405</name>
</gene>
<evidence type="ECO:0000313" key="1">
    <source>
        <dbReference type="EMBL" id="MFB9734196.1"/>
    </source>
</evidence>
<dbReference type="InterPro" id="IPR036390">
    <property type="entry name" value="WH_DNA-bd_sf"/>
</dbReference>
<dbReference type="RefSeq" id="WP_247472317.1">
    <property type="nucleotide sequence ID" value="NZ_JBHMAR010000002.1"/>
</dbReference>
<keyword evidence="2" id="KW-1185">Reference proteome</keyword>
<dbReference type="Proteomes" id="UP001589703">
    <property type="component" value="Unassembled WGS sequence"/>
</dbReference>
<organism evidence="1 2">
    <name type="scientific">Streptomyces thermocoprophilus</name>
    <dbReference type="NCBI Taxonomy" id="78356"/>
    <lineage>
        <taxon>Bacteria</taxon>
        <taxon>Bacillati</taxon>
        <taxon>Actinomycetota</taxon>
        <taxon>Actinomycetes</taxon>
        <taxon>Kitasatosporales</taxon>
        <taxon>Streptomycetaceae</taxon>
        <taxon>Streptomyces</taxon>
    </lineage>
</organism>
<dbReference type="SUPFAM" id="SSF46785">
    <property type="entry name" value="Winged helix' DNA-binding domain"/>
    <property type="match status" value="1"/>
</dbReference>
<comment type="caution">
    <text evidence="1">The sequence shown here is derived from an EMBL/GenBank/DDBJ whole genome shotgun (WGS) entry which is preliminary data.</text>
</comment>
<dbReference type="InterPro" id="IPR036388">
    <property type="entry name" value="WH-like_DNA-bd_sf"/>
</dbReference>
<evidence type="ECO:0000313" key="2">
    <source>
        <dbReference type="Proteomes" id="UP001589703"/>
    </source>
</evidence>
<reference evidence="1 2" key="1">
    <citation type="submission" date="2024-09" db="EMBL/GenBank/DDBJ databases">
        <authorList>
            <person name="Sun Q."/>
            <person name="Mori K."/>
        </authorList>
    </citation>
    <scope>NUCLEOTIDE SEQUENCE [LARGE SCALE GENOMIC DNA]</scope>
    <source>
        <strain evidence="1 2">JCM 10918</strain>
    </source>
</reference>